<evidence type="ECO:0000313" key="3">
    <source>
        <dbReference type="Proteomes" id="UP000243723"/>
    </source>
</evidence>
<dbReference type="EMBL" id="NHZQ01000342">
    <property type="protein sequence ID" value="PSK41816.1"/>
    <property type="molecule type" value="Genomic_DNA"/>
</dbReference>
<proteinExistence type="predicted"/>
<gene>
    <name evidence="2" type="ORF">B9Z65_9202</name>
</gene>
<keyword evidence="3" id="KW-1185">Reference proteome</keyword>
<dbReference type="AlphaFoldDB" id="A0A2P7Z0S1"/>
<dbReference type="STRING" id="40998.A0A2P7Z0S1"/>
<feature type="region of interest" description="Disordered" evidence="1">
    <location>
        <begin position="209"/>
        <end position="260"/>
    </location>
</feature>
<sequence length="609" mass="66071">MVNTAAFNAVRDASHVHSAAVFSNDDTLMTPGLDQQLTDLTPLSDIDARDPIAAVRAPLPGHATQPTVATPGEQFVPQPSLDTIVGANLLPQTPPASNVDLKAGPGLRLPSFQKLGIANPHPDSPGPDTCVVVGGTIPRQRLSDPVPPSMASSLGGMRLESLSDCSNPLTRALSLDAEGNLPLPIQRRPQLIETLTPPEDKSAVLWNSLSNPEQPYTNPSSFAEGRSQPAAPTLSDQAESSRQPLQSTAAPPRIELQRTQSDYNRMPFVDDAASRILTNMRTSEQTTSSSLRVLSHALPCPSPSGFAFPAVISALQVNTPGSPLCWINVFHALRKSNLAELPTSPPSTPGQPGGGNDYFTSKTFDSAVPIIDYQDNLTSDLPKSPLPVVAPSSMNVSIVERYIPPTNANEFAEMFKLNGRSLLVDRLMELSPDNGTLLFIYPTLAGGQTFKREYLGPILDPILRMMRTIHNLPIDLVSSLGNMSAVNSMLDFATLHAKLQQLCESLSKQNSLMQRISRRQGLFTLEHASQEKVKIERNVWADNWWIKQEKPRIRETVNDLFGKGAQTSEITPMSMTNTLLNEVSRKQYPAGLEPVNGIEVGVFIIKRTA</sequence>
<protein>
    <submittedName>
        <fullName evidence="2">Chromatin structure-remodeling complex subunit rsc1</fullName>
    </submittedName>
</protein>
<feature type="compositionally biased region" description="Polar residues" evidence="1">
    <location>
        <begin position="234"/>
        <end position="249"/>
    </location>
</feature>
<organism evidence="2 3">
    <name type="scientific">Elsinoe australis</name>
    <dbReference type="NCBI Taxonomy" id="40998"/>
    <lineage>
        <taxon>Eukaryota</taxon>
        <taxon>Fungi</taxon>
        <taxon>Dikarya</taxon>
        <taxon>Ascomycota</taxon>
        <taxon>Pezizomycotina</taxon>
        <taxon>Dothideomycetes</taxon>
        <taxon>Dothideomycetidae</taxon>
        <taxon>Myriangiales</taxon>
        <taxon>Elsinoaceae</taxon>
        <taxon>Elsinoe</taxon>
    </lineage>
</organism>
<feature type="compositionally biased region" description="Polar residues" evidence="1">
    <location>
        <begin position="209"/>
        <end position="221"/>
    </location>
</feature>
<evidence type="ECO:0000313" key="2">
    <source>
        <dbReference type="EMBL" id="PSK41816.1"/>
    </source>
</evidence>
<reference evidence="2 3" key="1">
    <citation type="submission" date="2017-05" db="EMBL/GenBank/DDBJ databases">
        <title>Draft genome sequence of Elsinoe australis.</title>
        <authorList>
            <person name="Cheng Q."/>
        </authorList>
    </citation>
    <scope>NUCLEOTIDE SEQUENCE [LARGE SCALE GENOMIC DNA]</scope>
    <source>
        <strain evidence="2 3">NL1</strain>
    </source>
</reference>
<comment type="caution">
    <text evidence="2">The sequence shown here is derived from an EMBL/GenBank/DDBJ whole genome shotgun (WGS) entry which is preliminary data.</text>
</comment>
<name>A0A2P7Z0S1_9PEZI</name>
<dbReference type="OrthoDB" id="5407894at2759"/>
<accession>A0A2P7Z0S1</accession>
<evidence type="ECO:0000256" key="1">
    <source>
        <dbReference type="SAM" id="MobiDB-lite"/>
    </source>
</evidence>
<dbReference type="Proteomes" id="UP000243723">
    <property type="component" value="Unassembled WGS sequence"/>
</dbReference>